<organism evidence="5 6">
    <name type="scientific">Holdemanella biformis</name>
    <dbReference type="NCBI Taxonomy" id="1735"/>
    <lineage>
        <taxon>Bacteria</taxon>
        <taxon>Bacillati</taxon>
        <taxon>Bacillota</taxon>
        <taxon>Erysipelotrichia</taxon>
        <taxon>Erysipelotrichales</taxon>
        <taxon>Erysipelotrichaceae</taxon>
        <taxon>Holdemanella</taxon>
    </lineage>
</organism>
<evidence type="ECO:0000256" key="2">
    <source>
        <dbReference type="ARBA" id="ARBA00022741"/>
    </source>
</evidence>
<dbReference type="Pfam" id="PF00005">
    <property type="entry name" value="ABC_tran"/>
    <property type="match status" value="1"/>
</dbReference>
<dbReference type="PROSITE" id="PS50893">
    <property type="entry name" value="ABC_TRANSPORTER_2"/>
    <property type="match status" value="1"/>
</dbReference>
<dbReference type="SMART" id="SM00382">
    <property type="entry name" value="AAA"/>
    <property type="match status" value="1"/>
</dbReference>
<dbReference type="Gene3D" id="3.40.50.300">
    <property type="entry name" value="P-loop containing nucleotide triphosphate hydrolases"/>
    <property type="match status" value="1"/>
</dbReference>
<dbReference type="InterPro" id="IPR003593">
    <property type="entry name" value="AAA+_ATPase"/>
</dbReference>
<dbReference type="Proteomes" id="UP000265489">
    <property type="component" value="Unassembled WGS sequence"/>
</dbReference>
<dbReference type="GO" id="GO:0016887">
    <property type="term" value="F:ATP hydrolysis activity"/>
    <property type="evidence" value="ECO:0007669"/>
    <property type="project" value="InterPro"/>
</dbReference>
<keyword evidence="2" id="KW-0547">Nucleotide-binding</keyword>
<dbReference type="SUPFAM" id="SSF52540">
    <property type="entry name" value="P-loop containing nucleoside triphosphate hydrolases"/>
    <property type="match status" value="1"/>
</dbReference>
<comment type="caution">
    <text evidence="5">The sequence shown here is derived from an EMBL/GenBank/DDBJ whole genome shotgun (WGS) entry which is preliminary data.</text>
</comment>
<keyword evidence="3 5" id="KW-0067">ATP-binding</keyword>
<evidence type="ECO:0000256" key="3">
    <source>
        <dbReference type="ARBA" id="ARBA00022840"/>
    </source>
</evidence>
<evidence type="ECO:0000313" key="6">
    <source>
        <dbReference type="Proteomes" id="UP000265489"/>
    </source>
</evidence>
<reference evidence="5 6" key="1">
    <citation type="submission" date="2018-08" db="EMBL/GenBank/DDBJ databases">
        <title>A genome reference for cultivated species of the human gut microbiota.</title>
        <authorList>
            <person name="Zou Y."/>
            <person name="Xue W."/>
            <person name="Luo G."/>
        </authorList>
    </citation>
    <scope>NUCLEOTIDE SEQUENCE [LARGE SCALE GENOMIC DNA]</scope>
    <source>
        <strain evidence="5 6">AF15-20</strain>
    </source>
</reference>
<feature type="domain" description="ABC transporter" evidence="4">
    <location>
        <begin position="7"/>
        <end position="234"/>
    </location>
</feature>
<accession>A0A395W3S6</accession>
<sequence>MIKQNVLDVLNLCKSYGNHLVLDDISFSIRENEIVGFIGPNGAGKSTLMKCLCGLIHMDSGNVTICGHDIQSQREKALSHQASLIESPGLFFNMTGYENLEIFASLKNVSKDKLQQMADYTRIGDYLKKPVSSYSLGMKQRLALSIALLSSPQFLMLDEPMNGLDPSGVFELRKELRKMVDEQGMSLLISSHQLNEIEKIADRIIYIENGKIKEVEKQEQTITYQIRVNKIITDHRFRKLSDFLYEFSIQNPNELSVYLRKLEREGVQLLDITNTSDDLENMYTRIYGE</sequence>
<dbReference type="PANTHER" id="PTHR42939:SF1">
    <property type="entry name" value="ABC TRANSPORTER ATP-BINDING PROTEIN ALBC-RELATED"/>
    <property type="match status" value="1"/>
</dbReference>
<proteinExistence type="predicted"/>
<name>A0A395W3S6_9FIRM</name>
<evidence type="ECO:0000256" key="1">
    <source>
        <dbReference type="ARBA" id="ARBA00022448"/>
    </source>
</evidence>
<dbReference type="InterPro" id="IPR051782">
    <property type="entry name" value="ABC_Transporter_VariousFunc"/>
</dbReference>
<evidence type="ECO:0000313" key="5">
    <source>
        <dbReference type="EMBL" id="RGU89306.1"/>
    </source>
</evidence>
<dbReference type="GeneID" id="66580627"/>
<protein>
    <submittedName>
        <fullName evidence="5">ABC transporter ATP-binding protein</fullName>
    </submittedName>
</protein>
<dbReference type="GO" id="GO:0005524">
    <property type="term" value="F:ATP binding"/>
    <property type="evidence" value="ECO:0007669"/>
    <property type="project" value="UniProtKB-KW"/>
</dbReference>
<dbReference type="RefSeq" id="WP_118325890.1">
    <property type="nucleotide sequence ID" value="NZ_CAUCEU010000039.1"/>
</dbReference>
<gene>
    <name evidence="5" type="ORF">DWW32_11875</name>
</gene>
<dbReference type="PROSITE" id="PS00211">
    <property type="entry name" value="ABC_TRANSPORTER_1"/>
    <property type="match status" value="1"/>
</dbReference>
<dbReference type="InterPro" id="IPR017871">
    <property type="entry name" value="ABC_transporter-like_CS"/>
</dbReference>
<dbReference type="EMBL" id="QRYQ01000032">
    <property type="protein sequence ID" value="RGU89306.1"/>
    <property type="molecule type" value="Genomic_DNA"/>
</dbReference>
<dbReference type="AlphaFoldDB" id="A0A395W3S6"/>
<evidence type="ECO:0000259" key="4">
    <source>
        <dbReference type="PROSITE" id="PS50893"/>
    </source>
</evidence>
<dbReference type="InterPro" id="IPR027417">
    <property type="entry name" value="P-loop_NTPase"/>
</dbReference>
<keyword evidence="1" id="KW-0813">Transport</keyword>
<dbReference type="PANTHER" id="PTHR42939">
    <property type="entry name" value="ABC TRANSPORTER ATP-BINDING PROTEIN ALBC-RELATED"/>
    <property type="match status" value="1"/>
</dbReference>
<dbReference type="InterPro" id="IPR003439">
    <property type="entry name" value="ABC_transporter-like_ATP-bd"/>
</dbReference>